<dbReference type="RefSeq" id="WP_074953956.1">
    <property type="nucleotide sequence ID" value="NZ_FPBV01000015.1"/>
</dbReference>
<evidence type="ECO:0000259" key="2">
    <source>
        <dbReference type="Pfam" id="PF01464"/>
    </source>
</evidence>
<sequence>MTSQHKRPGLWKRITNLPPWKLLLLSLAAGMVVLGPLLIGYVLISVVSNTAGTFYLGAFTGVHLDGDQAQWSQVDSTIQQEYQAAADHWQDGLDESQKEIVRSYQLDLPASVLLTLGKFIDGYQSPNQAQRAMDYYQLVKPQYTWVKAQGETIHKFWTTRTVCDENGCTTESYIATEITYFTVWELRKAEVWDGTFTSEWQTVTIGGFTDGVGTETITPQMVDGNMQYDWTRLYQAAAKYGFQKSDVDPLWFDAIFAMQYSQYEKGDMFAWLRDPKVAQWGPMFGVTGPIAPSGPPHKSGYLPNQEQVKSWVDQALQADDLPMSWEPYILDIVAHESGGDPYAYNPQGIDPMTGGPGNEHAEGIMQTLPSTFQEFAVPGHEDIWNPVDNLMAALRYIEVRYKVPWAINGIGNSLPYRGY</sequence>
<evidence type="ECO:0000313" key="3">
    <source>
        <dbReference type="EMBL" id="SFU95224.1"/>
    </source>
</evidence>
<dbReference type="EMBL" id="FPBV01000015">
    <property type="protein sequence ID" value="SFU95224.1"/>
    <property type="molecule type" value="Genomic_DNA"/>
</dbReference>
<dbReference type="OrthoDB" id="2372066at2"/>
<dbReference type="InterPro" id="IPR008258">
    <property type="entry name" value="Transglycosylase_SLT_dom_1"/>
</dbReference>
<gene>
    <name evidence="3" type="ORF">SAMN05421543_11536</name>
</gene>
<accession>A0A1I7KCR7</accession>
<dbReference type="Pfam" id="PF01464">
    <property type="entry name" value="SLT"/>
    <property type="match status" value="1"/>
</dbReference>
<name>A0A1I7KCR7_9BACL</name>
<organism evidence="3 4">
    <name type="scientific">Alicyclobacillus macrosporangiidus</name>
    <dbReference type="NCBI Taxonomy" id="392015"/>
    <lineage>
        <taxon>Bacteria</taxon>
        <taxon>Bacillati</taxon>
        <taxon>Bacillota</taxon>
        <taxon>Bacilli</taxon>
        <taxon>Bacillales</taxon>
        <taxon>Alicyclobacillaceae</taxon>
        <taxon>Alicyclobacillus</taxon>
    </lineage>
</organism>
<dbReference type="Proteomes" id="UP000183508">
    <property type="component" value="Unassembled WGS sequence"/>
</dbReference>
<feature type="domain" description="Transglycosylase SLT" evidence="2">
    <location>
        <begin position="319"/>
        <end position="402"/>
    </location>
</feature>
<dbReference type="SUPFAM" id="SSF53955">
    <property type="entry name" value="Lysozyme-like"/>
    <property type="match status" value="1"/>
</dbReference>
<dbReference type="AlphaFoldDB" id="A0A1I7KCR7"/>
<protein>
    <submittedName>
        <fullName evidence="3">Transglycosylase SLT domain-containing protein</fullName>
    </submittedName>
</protein>
<reference evidence="4" key="1">
    <citation type="submission" date="2016-10" db="EMBL/GenBank/DDBJ databases">
        <authorList>
            <person name="Varghese N."/>
        </authorList>
    </citation>
    <scope>NUCLEOTIDE SEQUENCE [LARGE SCALE GENOMIC DNA]</scope>
    <source>
        <strain evidence="4">DSM 17980</strain>
    </source>
</reference>
<keyword evidence="1" id="KW-0472">Membrane</keyword>
<keyword evidence="1" id="KW-1133">Transmembrane helix</keyword>
<dbReference type="STRING" id="392015.SAMN05421543_11536"/>
<dbReference type="InterPro" id="IPR023346">
    <property type="entry name" value="Lysozyme-like_dom_sf"/>
</dbReference>
<proteinExistence type="predicted"/>
<keyword evidence="4" id="KW-1185">Reference proteome</keyword>
<feature type="transmembrane region" description="Helical" evidence="1">
    <location>
        <begin position="20"/>
        <end position="44"/>
    </location>
</feature>
<evidence type="ECO:0000256" key="1">
    <source>
        <dbReference type="SAM" id="Phobius"/>
    </source>
</evidence>
<keyword evidence="1" id="KW-0812">Transmembrane</keyword>
<evidence type="ECO:0000313" key="4">
    <source>
        <dbReference type="Proteomes" id="UP000183508"/>
    </source>
</evidence>
<dbReference type="Gene3D" id="1.10.530.10">
    <property type="match status" value="1"/>
</dbReference>